<dbReference type="SUPFAM" id="SSF57667">
    <property type="entry name" value="beta-beta-alpha zinc fingers"/>
    <property type="match status" value="1"/>
</dbReference>
<evidence type="ECO:0000259" key="3">
    <source>
        <dbReference type="PROSITE" id="PS50157"/>
    </source>
</evidence>
<feature type="domain" description="C2H2-type" evidence="3">
    <location>
        <begin position="76"/>
        <end position="104"/>
    </location>
</feature>
<proteinExistence type="predicted"/>
<keyword evidence="1" id="KW-0863">Zinc-finger</keyword>
<gene>
    <name evidence="4" type="ORF">L3Y34_013407</name>
</gene>
<dbReference type="SMART" id="SM00355">
    <property type="entry name" value="ZnF_C2H2"/>
    <property type="match status" value="2"/>
</dbReference>
<dbReference type="InterPro" id="IPR036236">
    <property type="entry name" value="Znf_C2H2_sf"/>
</dbReference>
<dbReference type="AlphaFoldDB" id="A0AAE8ZYC4"/>
<dbReference type="GO" id="GO:0008270">
    <property type="term" value="F:zinc ion binding"/>
    <property type="evidence" value="ECO:0007669"/>
    <property type="project" value="UniProtKB-KW"/>
</dbReference>
<name>A0AAE8ZYC4_CAEBR</name>
<organism evidence="4 5">
    <name type="scientific">Caenorhabditis briggsae</name>
    <dbReference type="NCBI Taxonomy" id="6238"/>
    <lineage>
        <taxon>Eukaryota</taxon>
        <taxon>Metazoa</taxon>
        <taxon>Ecdysozoa</taxon>
        <taxon>Nematoda</taxon>
        <taxon>Chromadorea</taxon>
        <taxon>Rhabditida</taxon>
        <taxon>Rhabditina</taxon>
        <taxon>Rhabditomorpha</taxon>
        <taxon>Rhabditoidea</taxon>
        <taxon>Rhabditidae</taxon>
        <taxon>Peloderinae</taxon>
        <taxon>Caenorhabditis</taxon>
    </lineage>
</organism>
<accession>A0AAE8ZYC4</accession>
<evidence type="ECO:0000313" key="4">
    <source>
        <dbReference type="EMBL" id="ULT84718.1"/>
    </source>
</evidence>
<feature type="region of interest" description="Disordered" evidence="2">
    <location>
        <begin position="196"/>
        <end position="228"/>
    </location>
</feature>
<evidence type="ECO:0000313" key="5">
    <source>
        <dbReference type="Proteomes" id="UP000827892"/>
    </source>
</evidence>
<dbReference type="InterPro" id="IPR013087">
    <property type="entry name" value="Znf_C2H2_type"/>
</dbReference>
<protein>
    <recommendedName>
        <fullName evidence="3">C2H2-type domain-containing protein</fullName>
    </recommendedName>
</protein>
<dbReference type="EMBL" id="CP090896">
    <property type="protein sequence ID" value="ULT84718.1"/>
    <property type="molecule type" value="Genomic_DNA"/>
</dbReference>
<dbReference type="PROSITE" id="PS50157">
    <property type="entry name" value="ZINC_FINGER_C2H2_2"/>
    <property type="match status" value="1"/>
</dbReference>
<keyword evidence="1" id="KW-0479">Metal-binding</keyword>
<dbReference type="Proteomes" id="UP000827892">
    <property type="component" value="Chromosome X"/>
</dbReference>
<sequence length="228" mass="25623">MIANIIKKKPSFSIGNILKEMSLPLAPSSINQNRNAIQENNLTCQTCGFVFKNRLYLKGHNKKNQGKCKPLPEKKFSCGLCPSSFAQRSGLSRHVSVKHGSPKIHLENEIARFKASDPDFNESQFLQDVFMAYYSIQKMIENKENEPTSETFLTQPMAEDVSDSFYNNFRQPVSFRQSVSFVAITRHVNYLGKSKKATQPNEAAGGLTKIAQQVDLRTSEDVAGQQPE</sequence>
<keyword evidence="1" id="KW-0862">Zinc</keyword>
<dbReference type="Pfam" id="PF00096">
    <property type="entry name" value="zf-C2H2"/>
    <property type="match status" value="1"/>
</dbReference>
<dbReference type="Gene3D" id="3.30.160.60">
    <property type="entry name" value="Classic Zinc Finger"/>
    <property type="match status" value="1"/>
</dbReference>
<evidence type="ECO:0000256" key="1">
    <source>
        <dbReference type="PROSITE-ProRule" id="PRU00042"/>
    </source>
</evidence>
<evidence type="ECO:0000256" key="2">
    <source>
        <dbReference type="SAM" id="MobiDB-lite"/>
    </source>
</evidence>
<reference evidence="4 5" key="1">
    <citation type="submission" date="2022-05" db="EMBL/GenBank/DDBJ databases">
        <title>Chromosome-level reference genomes for two strains of Caenorhabditis briggsae: an improved platform for comparative genomics.</title>
        <authorList>
            <person name="Stevens L."/>
            <person name="Andersen E.C."/>
        </authorList>
    </citation>
    <scope>NUCLEOTIDE SEQUENCE [LARGE SCALE GENOMIC DNA]</scope>
    <source>
        <strain evidence="4">QX1410_ONT</strain>
        <tissue evidence="4">Whole-organism</tissue>
    </source>
</reference>
<dbReference type="PROSITE" id="PS00028">
    <property type="entry name" value="ZINC_FINGER_C2H2_1"/>
    <property type="match status" value="1"/>
</dbReference>